<dbReference type="GO" id="GO:0032259">
    <property type="term" value="P:methylation"/>
    <property type="evidence" value="ECO:0007669"/>
    <property type="project" value="UniProtKB-KW"/>
</dbReference>
<name>A0A382KUI5_9ZZZZ</name>
<keyword evidence="3" id="KW-0949">S-adenosyl-L-methionine</keyword>
<evidence type="ECO:0000256" key="3">
    <source>
        <dbReference type="ARBA" id="ARBA00022691"/>
    </source>
</evidence>
<proteinExistence type="inferred from homology"/>
<sequence>NRKISKEKTSFGFRNIDEKKKTKKVKEVFDAVSSNYDLMNDLLSFGVHRLWKRVAVNKCNLRPHHKILDLAGGTGDMVKLMSPKINEKGMLVLSDINQKMLHFGRDKLIDEGLTNVLSIQLDAQNLPFKENSFDVISIAFGLRNIANKEKSLRSALYCLKPGGLISILEFSKPTNENIREIYDLYSYEIIPKLGEIVAKSDESYRYLAESIRMHPNQEELMDLMKESGYTYCEYENLSNGIVSIHQGIKPK</sequence>
<dbReference type="CDD" id="cd02440">
    <property type="entry name" value="AdoMet_MTases"/>
    <property type="match status" value="1"/>
</dbReference>
<dbReference type="InterPro" id="IPR023576">
    <property type="entry name" value="UbiE/COQ5_MeTrFase_CS"/>
</dbReference>
<evidence type="ECO:0000313" key="4">
    <source>
        <dbReference type="EMBL" id="SVC26447.1"/>
    </source>
</evidence>
<protein>
    <submittedName>
        <fullName evidence="4">Uncharacterized protein</fullName>
    </submittedName>
</protein>
<dbReference type="InterPro" id="IPR029063">
    <property type="entry name" value="SAM-dependent_MTases_sf"/>
</dbReference>
<accession>A0A382KUI5</accession>
<reference evidence="4" key="1">
    <citation type="submission" date="2018-05" db="EMBL/GenBank/DDBJ databases">
        <authorList>
            <person name="Lanie J.A."/>
            <person name="Ng W.-L."/>
            <person name="Kazmierczak K.M."/>
            <person name="Andrzejewski T.M."/>
            <person name="Davidsen T.M."/>
            <person name="Wayne K.J."/>
            <person name="Tettelin H."/>
            <person name="Glass J.I."/>
            <person name="Rusch D."/>
            <person name="Podicherti R."/>
            <person name="Tsui H.-C.T."/>
            <person name="Winkler M.E."/>
        </authorList>
    </citation>
    <scope>NUCLEOTIDE SEQUENCE</scope>
</reference>
<organism evidence="4">
    <name type="scientific">marine metagenome</name>
    <dbReference type="NCBI Taxonomy" id="408172"/>
    <lineage>
        <taxon>unclassified sequences</taxon>
        <taxon>metagenomes</taxon>
        <taxon>ecological metagenomes</taxon>
    </lineage>
</organism>
<dbReference type="AlphaFoldDB" id="A0A382KUI5"/>
<dbReference type="NCBIfam" id="NF001244">
    <property type="entry name" value="PRK00216.1-5"/>
    <property type="match status" value="1"/>
</dbReference>
<dbReference type="HAMAP" id="MF_01813">
    <property type="entry name" value="MenG_UbiE_methyltr"/>
    <property type="match status" value="1"/>
</dbReference>
<dbReference type="PANTHER" id="PTHR43591:SF24">
    <property type="entry name" value="2-METHOXY-6-POLYPRENYL-1,4-BENZOQUINOL METHYLASE, MITOCHONDRIAL"/>
    <property type="match status" value="1"/>
</dbReference>
<dbReference type="Gene3D" id="3.40.50.150">
    <property type="entry name" value="Vaccinia Virus protein VP39"/>
    <property type="match status" value="1"/>
</dbReference>
<dbReference type="PROSITE" id="PS51608">
    <property type="entry name" value="SAM_MT_UBIE"/>
    <property type="match status" value="1"/>
</dbReference>
<evidence type="ECO:0000256" key="2">
    <source>
        <dbReference type="ARBA" id="ARBA00022679"/>
    </source>
</evidence>
<feature type="non-terminal residue" evidence="4">
    <location>
        <position position="1"/>
    </location>
</feature>
<keyword evidence="2" id="KW-0808">Transferase</keyword>
<keyword evidence="1" id="KW-0489">Methyltransferase</keyword>
<gene>
    <name evidence="4" type="ORF">METZ01_LOCUS279301</name>
</gene>
<dbReference type="GO" id="GO:0008425">
    <property type="term" value="F:2-methoxy-6-polyprenyl-1,4-benzoquinol methyltransferase activity"/>
    <property type="evidence" value="ECO:0007669"/>
    <property type="project" value="TreeGrafter"/>
</dbReference>
<dbReference type="EMBL" id="UINC01082041">
    <property type="protein sequence ID" value="SVC26447.1"/>
    <property type="molecule type" value="Genomic_DNA"/>
</dbReference>
<dbReference type="SUPFAM" id="SSF53335">
    <property type="entry name" value="S-adenosyl-L-methionine-dependent methyltransferases"/>
    <property type="match status" value="1"/>
</dbReference>
<dbReference type="PROSITE" id="PS01183">
    <property type="entry name" value="UBIE_1"/>
    <property type="match status" value="1"/>
</dbReference>
<dbReference type="PANTHER" id="PTHR43591">
    <property type="entry name" value="METHYLTRANSFERASE"/>
    <property type="match status" value="1"/>
</dbReference>
<dbReference type="InterPro" id="IPR004033">
    <property type="entry name" value="UbiE/COQ5_MeTrFase"/>
</dbReference>
<dbReference type="NCBIfam" id="TIGR01934">
    <property type="entry name" value="MenG_MenH_UbiE"/>
    <property type="match status" value="1"/>
</dbReference>
<evidence type="ECO:0000256" key="1">
    <source>
        <dbReference type="ARBA" id="ARBA00022603"/>
    </source>
</evidence>
<dbReference type="Pfam" id="PF01209">
    <property type="entry name" value="Ubie_methyltran"/>
    <property type="match status" value="1"/>
</dbReference>